<evidence type="ECO:0000313" key="2">
    <source>
        <dbReference type="Proteomes" id="UP000091857"/>
    </source>
</evidence>
<reference evidence="2" key="1">
    <citation type="journal article" date="2016" name="Nat. Biotechnol.">
        <title>Sequencing wild and cultivated cassava and related species reveals extensive interspecific hybridization and genetic diversity.</title>
        <authorList>
            <person name="Bredeson J.V."/>
            <person name="Lyons J.B."/>
            <person name="Prochnik S.E."/>
            <person name="Wu G.A."/>
            <person name="Ha C.M."/>
            <person name="Edsinger-Gonzales E."/>
            <person name="Grimwood J."/>
            <person name="Schmutz J."/>
            <person name="Rabbi I.Y."/>
            <person name="Egesi C."/>
            <person name="Nauluvula P."/>
            <person name="Lebot V."/>
            <person name="Ndunguru J."/>
            <person name="Mkamilo G."/>
            <person name="Bart R.S."/>
            <person name="Setter T.L."/>
            <person name="Gleadow R.M."/>
            <person name="Kulakow P."/>
            <person name="Ferguson M.E."/>
            <person name="Rounsley S."/>
            <person name="Rokhsar D.S."/>
        </authorList>
    </citation>
    <scope>NUCLEOTIDE SEQUENCE [LARGE SCALE GENOMIC DNA]</scope>
    <source>
        <strain evidence="2">cv. AM560-2</strain>
    </source>
</reference>
<accession>A0ACB7HNY2</accession>
<protein>
    <submittedName>
        <fullName evidence="1">Uncharacterized protein</fullName>
    </submittedName>
</protein>
<dbReference type="Proteomes" id="UP000091857">
    <property type="component" value="Chromosome 5"/>
</dbReference>
<dbReference type="EMBL" id="CM004391">
    <property type="protein sequence ID" value="KAG8654418.1"/>
    <property type="molecule type" value="Genomic_DNA"/>
</dbReference>
<sequence length="90" mass="10751">MFVLSILCESHPIFHVLVNLLKSCVVCLYEFLDQEEIRSFIDCRHIFHRSCFNDGLTMTRKIYPFCLMRVIPEDMQEAFNERLWATYGII</sequence>
<organism evidence="1 2">
    <name type="scientific">Manihot esculenta</name>
    <name type="common">Cassava</name>
    <name type="synonym">Jatropha manihot</name>
    <dbReference type="NCBI Taxonomy" id="3983"/>
    <lineage>
        <taxon>Eukaryota</taxon>
        <taxon>Viridiplantae</taxon>
        <taxon>Streptophyta</taxon>
        <taxon>Embryophyta</taxon>
        <taxon>Tracheophyta</taxon>
        <taxon>Spermatophyta</taxon>
        <taxon>Magnoliopsida</taxon>
        <taxon>eudicotyledons</taxon>
        <taxon>Gunneridae</taxon>
        <taxon>Pentapetalae</taxon>
        <taxon>rosids</taxon>
        <taxon>fabids</taxon>
        <taxon>Malpighiales</taxon>
        <taxon>Euphorbiaceae</taxon>
        <taxon>Crotonoideae</taxon>
        <taxon>Manihoteae</taxon>
        <taxon>Manihot</taxon>
    </lineage>
</organism>
<proteinExistence type="predicted"/>
<name>A0ACB7HNY2_MANES</name>
<keyword evidence="2" id="KW-1185">Reference proteome</keyword>
<gene>
    <name evidence="1" type="ORF">MANES_05G123494v8</name>
</gene>
<comment type="caution">
    <text evidence="1">The sequence shown here is derived from an EMBL/GenBank/DDBJ whole genome shotgun (WGS) entry which is preliminary data.</text>
</comment>
<evidence type="ECO:0000313" key="1">
    <source>
        <dbReference type="EMBL" id="KAG8654418.1"/>
    </source>
</evidence>